<gene>
    <name evidence="2" type="ORF">CEXT_191661</name>
</gene>
<evidence type="ECO:0000256" key="1">
    <source>
        <dbReference type="SAM" id="MobiDB-lite"/>
    </source>
</evidence>
<name>A0AAV4RC17_CAEEX</name>
<protein>
    <submittedName>
        <fullName evidence="2">Uncharacterized protein</fullName>
    </submittedName>
</protein>
<accession>A0AAV4RC17</accession>
<reference evidence="2 3" key="1">
    <citation type="submission" date="2021-06" db="EMBL/GenBank/DDBJ databases">
        <title>Caerostris extrusa draft genome.</title>
        <authorList>
            <person name="Kono N."/>
            <person name="Arakawa K."/>
        </authorList>
    </citation>
    <scope>NUCLEOTIDE SEQUENCE [LARGE SCALE GENOMIC DNA]</scope>
</reference>
<evidence type="ECO:0000313" key="3">
    <source>
        <dbReference type="Proteomes" id="UP001054945"/>
    </source>
</evidence>
<comment type="caution">
    <text evidence="2">The sequence shown here is derived from an EMBL/GenBank/DDBJ whole genome shotgun (WGS) entry which is preliminary data.</text>
</comment>
<proteinExistence type="predicted"/>
<dbReference type="AlphaFoldDB" id="A0AAV4RC17"/>
<keyword evidence="3" id="KW-1185">Reference proteome</keyword>
<dbReference type="EMBL" id="BPLR01007529">
    <property type="protein sequence ID" value="GIY17652.1"/>
    <property type="molecule type" value="Genomic_DNA"/>
</dbReference>
<dbReference type="Proteomes" id="UP001054945">
    <property type="component" value="Unassembled WGS sequence"/>
</dbReference>
<evidence type="ECO:0000313" key="2">
    <source>
        <dbReference type="EMBL" id="GIY17652.1"/>
    </source>
</evidence>
<sequence length="98" mass="10835">MKLDSSPIFPLNFSNSEHPSEGLLSHEPSFVESSLPALIFCRDLLYCAALSAFEVRYSLPRSKSSPSEHPLHPRGTSSKPISRCSQIRGHLFPLSPRG</sequence>
<feature type="region of interest" description="Disordered" evidence="1">
    <location>
        <begin position="60"/>
        <end position="82"/>
    </location>
</feature>
<organism evidence="2 3">
    <name type="scientific">Caerostris extrusa</name>
    <name type="common">Bark spider</name>
    <name type="synonym">Caerostris bankana</name>
    <dbReference type="NCBI Taxonomy" id="172846"/>
    <lineage>
        <taxon>Eukaryota</taxon>
        <taxon>Metazoa</taxon>
        <taxon>Ecdysozoa</taxon>
        <taxon>Arthropoda</taxon>
        <taxon>Chelicerata</taxon>
        <taxon>Arachnida</taxon>
        <taxon>Araneae</taxon>
        <taxon>Araneomorphae</taxon>
        <taxon>Entelegynae</taxon>
        <taxon>Araneoidea</taxon>
        <taxon>Araneidae</taxon>
        <taxon>Caerostris</taxon>
    </lineage>
</organism>
<feature type="region of interest" description="Disordered" evidence="1">
    <location>
        <begin position="1"/>
        <end position="25"/>
    </location>
</feature>